<evidence type="ECO:0000259" key="1">
    <source>
        <dbReference type="Pfam" id="PF01882"/>
    </source>
</evidence>
<dbReference type="InterPro" id="IPR002881">
    <property type="entry name" value="DUF58"/>
</dbReference>
<proteinExistence type="predicted"/>
<gene>
    <name evidence="2" type="ORF">WB794_00330</name>
</gene>
<name>A0AAW9QUG5_9GAMM</name>
<accession>A0AAW9QUG5</accession>
<comment type="caution">
    <text evidence="2">The sequence shown here is derived from an EMBL/GenBank/DDBJ whole genome shotgun (WGS) entry which is preliminary data.</text>
</comment>
<dbReference type="Pfam" id="PF01882">
    <property type="entry name" value="DUF58"/>
    <property type="match status" value="1"/>
</dbReference>
<dbReference type="EMBL" id="JBBDHC010000001">
    <property type="protein sequence ID" value="MEJ1248130.1"/>
    <property type="molecule type" value="Genomic_DNA"/>
</dbReference>
<protein>
    <submittedName>
        <fullName evidence="2">DUF58 domain-containing protein</fullName>
    </submittedName>
</protein>
<evidence type="ECO:0000313" key="3">
    <source>
        <dbReference type="Proteomes" id="UP001364472"/>
    </source>
</evidence>
<organism evidence="2 3">
    <name type="scientific">Denitratimonas tolerans</name>
    <dbReference type="NCBI Taxonomy" id="1338420"/>
    <lineage>
        <taxon>Bacteria</taxon>
        <taxon>Pseudomonadati</taxon>
        <taxon>Pseudomonadota</taxon>
        <taxon>Gammaproteobacteria</taxon>
        <taxon>Lysobacterales</taxon>
        <taxon>Lysobacteraceae</taxon>
        <taxon>Denitratimonas</taxon>
    </lineage>
</organism>
<dbReference type="AlphaFoldDB" id="A0AAW9QUG5"/>
<sequence length="319" mass="34928">MDSANPSIPGVRFDLRELVALRACVPRLARMTQRRSADLFSGGHQSPFRGRGMEYAESRPYAPGDDVRHIDWRVTARSGRTHTKLFQPERERITAVVYDRSAAMAFGTRTCFKSVQAGRLAALMLWHSMQQGHRLAAAAGGSGVEFVPPTGGRRGVLRALDALVRWQPQRGMQTSEAAAAELARGVDALRRILRPGSQVLLLLDARSVDDASAAALARLRAHHDLAACLIEDAIECAALPAGDYRVSDGQRTGHLYLESRQARARWQEHFTVQREAAIERLRRAGVRVSRVVTEADPVDALAALLRGATELGARQESAA</sequence>
<evidence type="ECO:0000313" key="2">
    <source>
        <dbReference type="EMBL" id="MEJ1248130.1"/>
    </source>
</evidence>
<keyword evidence="3" id="KW-1185">Reference proteome</keyword>
<dbReference type="PANTHER" id="PTHR33608:SF12">
    <property type="entry name" value="DUF58 DOMAIN-CONTAINING PROTEIN"/>
    <property type="match status" value="1"/>
</dbReference>
<dbReference type="RefSeq" id="WP_337333848.1">
    <property type="nucleotide sequence ID" value="NZ_JBBDHC010000001.1"/>
</dbReference>
<dbReference type="Proteomes" id="UP001364472">
    <property type="component" value="Unassembled WGS sequence"/>
</dbReference>
<dbReference type="PANTHER" id="PTHR33608">
    <property type="entry name" value="BLL2464 PROTEIN"/>
    <property type="match status" value="1"/>
</dbReference>
<feature type="domain" description="DUF58" evidence="1">
    <location>
        <begin position="57"/>
        <end position="275"/>
    </location>
</feature>
<reference evidence="2 3" key="1">
    <citation type="journal article" date="2016" name="Antonie Van Leeuwenhoek">
        <title>Denitratimonas tolerans gen. nov., sp. nov., a denitrifying bacterium isolated from a bioreactor for tannery wastewater treatment.</title>
        <authorList>
            <person name="Han S.I."/>
            <person name="Kim J.O."/>
            <person name="Lee Y.R."/>
            <person name="Ekpeghere K.I."/>
            <person name="Koh S.C."/>
            <person name="Whang K.S."/>
        </authorList>
    </citation>
    <scope>NUCLEOTIDE SEQUENCE [LARGE SCALE GENOMIC DNA]</scope>
    <source>
        <strain evidence="2 3">KACC 17565</strain>
    </source>
</reference>